<sequence length="1071" mass="123713">MPREDNCERTLRYQRPAPAFPYTLGDVNFTDKYTVNTNNQLFLLYDNGPDFQIRMFVFCSPDCLQRLATTVSTTNVKWFSESYIFILLTVDFLLYQMPIIKSVLRFMMSNDDNLESLIKGTARKRIKQNFCCLKKFLVTIDVNNIIETSYQERLIDYDIYKTMKDLRGSVLQVEGILKRVSETDEEKCCKFLNLLTGFDKRTLMKPDNAIPEEAKQRFQNVTKDCLKEHIEHIKNQLEIKKTLDTMLEYDVITVRDHDEIQQSKGRRKKVETFINCVFGKAQVDWIPKFLYVLDHEGYSNLADQLTRTRPISPIQDLYIPHGQTLRFTARLRALPQNTERRLLENDGVLLDEAVQCVFSSPLLNLREGSIYLLLNISKDKSFELRHTATETMTSLVRKMLQSEKVKDSITEKTSVLVEIGETDEDAFLNETFDEERVLTNVGPKYEKECSRCIQKTIIDNYDIILDEIETDAIIETLNKAETVPDFIRHKCIDNIGSISRTQRAGIFLQYVLTREDMLKTFMSVLTDQEIDVERQMCSECSGIPVKHSTGDKLKKRTFEFQIEKDEYGEIIVQFRDTFHETVELDLGHGRVEEHAPIEVTVVAAIDIGTSYSGYAYSTVKAYQADHLDITCNQSWSSGGKQLISSKTPSCILMTKGKELVSFGYDAEKEYEHIIAEGNEESYYFFDKFKMALHKTKLEPEQIEIRDVRDHAVAAIDVFALAIQALKEDLEQHLIERIDYSRENIQWVLTVPGLRDYNAKEFMRICAEKVGIRREQLSIAMEPEAASIYYLHNSMTEEPKRDKKYMVIDIGGGTFDVSVHEVINENHLRELCSPSGGPYGGTTVNEYFLEILTEIVGPDVMQSLKVEHSGSYLELMREFDCAKRVNLTKHKRKTLNFTFPIIIFNRLCNRYCHRYFQQMIEESKHKNNISIVGDKLRIVKETMYSFFLPSVHQIVQEIEKVLRMVDGDVTNILLVGGFAESEILQDRIRKSFPGKVLVVFEESDLIVLKGAVLFEVLSTFKGYFAHPSTKIDKQSTGCKYEPDENDLSKCLSKHGMCKKHGKTCVWFDNDKC</sequence>
<comment type="similarity">
    <text evidence="1">Belongs to the heat shock protein 70 family.</text>
</comment>
<dbReference type="Pfam" id="PF00619">
    <property type="entry name" value="CARD"/>
    <property type="match status" value="1"/>
</dbReference>
<evidence type="ECO:0000256" key="3">
    <source>
        <dbReference type="ARBA" id="ARBA00022840"/>
    </source>
</evidence>
<dbReference type="InterPro" id="IPR043129">
    <property type="entry name" value="ATPase_NBD"/>
</dbReference>
<dbReference type="OrthoDB" id="6103729at2759"/>
<dbReference type="PANTHER" id="PTHR14187:SF5">
    <property type="entry name" value="HEAT SHOCK 70 KDA PROTEIN 12A"/>
    <property type="match status" value="1"/>
</dbReference>
<name>A0A6J8BLM5_MYTCO</name>
<gene>
    <name evidence="5" type="ORF">MCOR_19322</name>
</gene>
<dbReference type="GO" id="GO:0140662">
    <property type="term" value="F:ATP-dependent protein folding chaperone"/>
    <property type="evidence" value="ECO:0007669"/>
    <property type="project" value="InterPro"/>
</dbReference>
<dbReference type="SUPFAM" id="SSF53067">
    <property type="entry name" value="Actin-like ATPase domain"/>
    <property type="match status" value="2"/>
</dbReference>
<dbReference type="AlphaFoldDB" id="A0A6J8BLM5"/>
<feature type="domain" description="CARD" evidence="4">
    <location>
        <begin position="224"/>
        <end position="307"/>
    </location>
</feature>
<dbReference type="Proteomes" id="UP000507470">
    <property type="component" value="Unassembled WGS sequence"/>
</dbReference>
<dbReference type="PANTHER" id="PTHR14187">
    <property type="entry name" value="ALPHA KINASE/ELONGATION FACTOR 2 KINASE"/>
    <property type="match status" value="1"/>
</dbReference>
<dbReference type="Gene3D" id="1.10.533.10">
    <property type="entry name" value="Death Domain, Fas"/>
    <property type="match status" value="1"/>
</dbReference>
<evidence type="ECO:0000259" key="4">
    <source>
        <dbReference type="Pfam" id="PF00619"/>
    </source>
</evidence>
<dbReference type="EMBL" id="CACVKT020003420">
    <property type="protein sequence ID" value="CAC5383589.1"/>
    <property type="molecule type" value="Genomic_DNA"/>
</dbReference>
<organism evidence="5 6">
    <name type="scientific">Mytilus coruscus</name>
    <name type="common">Sea mussel</name>
    <dbReference type="NCBI Taxonomy" id="42192"/>
    <lineage>
        <taxon>Eukaryota</taxon>
        <taxon>Metazoa</taxon>
        <taxon>Spiralia</taxon>
        <taxon>Lophotrochozoa</taxon>
        <taxon>Mollusca</taxon>
        <taxon>Bivalvia</taxon>
        <taxon>Autobranchia</taxon>
        <taxon>Pteriomorphia</taxon>
        <taxon>Mytilida</taxon>
        <taxon>Mytiloidea</taxon>
        <taxon>Mytilidae</taxon>
        <taxon>Mytilinae</taxon>
        <taxon>Mytilus</taxon>
    </lineage>
</organism>
<protein>
    <recommendedName>
        <fullName evidence="4">CARD domain-containing protein</fullName>
    </recommendedName>
</protein>
<evidence type="ECO:0000256" key="2">
    <source>
        <dbReference type="ARBA" id="ARBA00022741"/>
    </source>
</evidence>
<evidence type="ECO:0000313" key="5">
    <source>
        <dbReference type="EMBL" id="CAC5383589.1"/>
    </source>
</evidence>
<accession>A0A6J8BLM5</accession>
<keyword evidence="3" id="KW-0067">ATP-binding</keyword>
<dbReference type="InterPro" id="IPR013126">
    <property type="entry name" value="Hsp_70_fam"/>
</dbReference>
<dbReference type="GO" id="GO:0042981">
    <property type="term" value="P:regulation of apoptotic process"/>
    <property type="evidence" value="ECO:0007669"/>
    <property type="project" value="InterPro"/>
</dbReference>
<dbReference type="SUPFAM" id="SSF47986">
    <property type="entry name" value="DEATH domain"/>
    <property type="match status" value="1"/>
</dbReference>
<dbReference type="CDD" id="cd01671">
    <property type="entry name" value="CARD"/>
    <property type="match status" value="1"/>
</dbReference>
<dbReference type="InterPro" id="IPR011029">
    <property type="entry name" value="DEATH-like_dom_sf"/>
</dbReference>
<dbReference type="CDD" id="cd10229">
    <property type="entry name" value="ASKHA_NBD_HSP70_HSPA12"/>
    <property type="match status" value="1"/>
</dbReference>
<evidence type="ECO:0000256" key="1">
    <source>
        <dbReference type="ARBA" id="ARBA00007381"/>
    </source>
</evidence>
<keyword evidence="2" id="KW-0547">Nucleotide-binding</keyword>
<keyword evidence="6" id="KW-1185">Reference proteome</keyword>
<reference evidence="5 6" key="1">
    <citation type="submission" date="2020-06" db="EMBL/GenBank/DDBJ databases">
        <authorList>
            <person name="Li R."/>
            <person name="Bekaert M."/>
        </authorList>
    </citation>
    <scope>NUCLEOTIDE SEQUENCE [LARGE SCALE GENOMIC DNA]</scope>
    <source>
        <strain evidence="6">wild</strain>
    </source>
</reference>
<dbReference type="GO" id="GO:0005524">
    <property type="term" value="F:ATP binding"/>
    <property type="evidence" value="ECO:0007669"/>
    <property type="project" value="UniProtKB-KW"/>
</dbReference>
<dbReference type="Gene3D" id="3.30.420.40">
    <property type="match status" value="2"/>
</dbReference>
<evidence type="ECO:0000313" key="6">
    <source>
        <dbReference type="Proteomes" id="UP000507470"/>
    </source>
</evidence>
<dbReference type="Pfam" id="PF00012">
    <property type="entry name" value="HSP70"/>
    <property type="match status" value="1"/>
</dbReference>
<dbReference type="InterPro" id="IPR001315">
    <property type="entry name" value="CARD"/>
</dbReference>
<proteinExistence type="inferred from homology"/>